<dbReference type="NCBIfam" id="TIGR03500">
    <property type="entry name" value="FliO_TIGR"/>
    <property type="match status" value="1"/>
</dbReference>
<accession>A0A094JEF2</accession>
<dbReference type="GO" id="GO:0005886">
    <property type="term" value="C:plasma membrane"/>
    <property type="evidence" value="ECO:0007669"/>
    <property type="project" value="UniProtKB-SubCell"/>
</dbReference>
<evidence type="ECO:0000256" key="5">
    <source>
        <dbReference type="ARBA" id="ARBA00023143"/>
    </source>
</evidence>
<evidence type="ECO:0000256" key="1">
    <source>
        <dbReference type="ARBA" id="ARBA00022475"/>
    </source>
</evidence>
<sequence length="124" mass="13243">MNATEAPELTGGLELFGQVALILIFIILVILGCAWLFRRFSGVAQAAGGLLKVVGSVGVGQRERVVIVSVGDTWLVLGVASGQVRKLHEMPAQQPPAKEDSQGFARRFQQALNKQLNNKSGSSE</sequence>
<evidence type="ECO:0000256" key="7">
    <source>
        <dbReference type="RuleBase" id="RU362064"/>
    </source>
</evidence>
<keyword evidence="1 7" id="KW-1003">Cell membrane</keyword>
<proteinExistence type="inferred from homology"/>
<dbReference type="Pfam" id="PF04347">
    <property type="entry name" value="FliO"/>
    <property type="match status" value="1"/>
</dbReference>
<keyword evidence="4 7" id="KW-0472">Membrane</keyword>
<dbReference type="AlphaFoldDB" id="A0A094JEF2"/>
<dbReference type="eggNOG" id="COG3190">
    <property type="taxonomic scope" value="Bacteria"/>
</dbReference>
<dbReference type="EMBL" id="JPER01000003">
    <property type="protein sequence ID" value="KFZ30941.1"/>
    <property type="molecule type" value="Genomic_DNA"/>
</dbReference>
<evidence type="ECO:0000256" key="4">
    <source>
        <dbReference type="ARBA" id="ARBA00023136"/>
    </source>
</evidence>
<dbReference type="InterPro" id="IPR052205">
    <property type="entry name" value="FliO/MopB"/>
</dbReference>
<evidence type="ECO:0000313" key="8">
    <source>
        <dbReference type="EMBL" id="KFZ30941.1"/>
    </source>
</evidence>
<organism evidence="8 9">
    <name type="scientific">Pseudidiomarina salinarum</name>
    <dbReference type="NCBI Taxonomy" id="435908"/>
    <lineage>
        <taxon>Bacteria</taxon>
        <taxon>Pseudomonadati</taxon>
        <taxon>Pseudomonadota</taxon>
        <taxon>Gammaproteobacteria</taxon>
        <taxon>Alteromonadales</taxon>
        <taxon>Idiomarinaceae</taxon>
        <taxon>Pseudidiomarina</taxon>
    </lineage>
</organism>
<dbReference type="PANTHER" id="PTHR38766:SF1">
    <property type="entry name" value="FLAGELLAR PROTEIN FLIO"/>
    <property type="match status" value="1"/>
</dbReference>
<dbReference type="STRING" id="435908.IDSA_07675"/>
<evidence type="ECO:0000256" key="3">
    <source>
        <dbReference type="ARBA" id="ARBA00022989"/>
    </source>
</evidence>
<dbReference type="GO" id="GO:0044781">
    <property type="term" value="P:bacterial-type flagellum organization"/>
    <property type="evidence" value="ECO:0007669"/>
    <property type="project" value="UniProtKB-UniRule"/>
</dbReference>
<gene>
    <name evidence="8" type="ORF">IDSA_07675</name>
</gene>
<name>A0A094JEF2_9GAMM</name>
<keyword evidence="5 7" id="KW-0975">Bacterial flagellum</keyword>
<dbReference type="OrthoDB" id="6897726at2"/>
<feature type="transmembrane region" description="Helical" evidence="7">
    <location>
        <begin position="15"/>
        <end position="37"/>
    </location>
</feature>
<dbReference type="RefSeq" id="WP_034775520.1">
    <property type="nucleotide sequence ID" value="NZ_JPER01000003.1"/>
</dbReference>
<evidence type="ECO:0000256" key="2">
    <source>
        <dbReference type="ARBA" id="ARBA00022692"/>
    </source>
</evidence>
<dbReference type="InterPro" id="IPR022781">
    <property type="entry name" value="Flagellar_biosynth_FliO"/>
</dbReference>
<protein>
    <recommendedName>
        <fullName evidence="7">Flagellar protein</fullName>
    </recommendedName>
</protein>
<evidence type="ECO:0000313" key="9">
    <source>
        <dbReference type="Proteomes" id="UP000054363"/>
    </source>
</evidence>
<keyword evidence="3 7" id="KW-1133">Transmembrane helix</keyword>
<keyword evidence="2 7" id="KW-0812">Transmembrane</keyword>
<comment type="similarity">
    <text evidence="6 7">Belongs to the FliO/MopB family.</text>
</comment>
<comment type="subcellular location">
    <subcellularLocation>
        <location evidence="7">Cell membrane</location>
    </subcellularLocation>
    <subcellularLocation>
        <location evidence="7">Bacterial flagellum basal body</location>
    </subcellularLocation>
</comment>
<dbReference type="PANTHER" id="PTHR38766">
    <property type="entry name" value="FLAGELLAR PROTEIN FLIO"/>
    <property type="match status" value="1"/>
</dbReference>
<reference evidence="8 9" key="1">
    <citation type="submission" date="2014-06" db="EMBL/GenBank/DDBJ databases">
        <title>The draft genome sequence of Idiomarina salinarum ISL-52.</title>
        <authorList>
            <person name="Du J."/>
            <person name="Shao Z."/>
        </authorList>
    </citation>
    <scope>NUCLEOTIDE SEQUENCE [LARGE SCALE GENOMIC DNA]</scope>
    <source>
        <strain evidence="8 9">ISL-52</strain>
    </source>
</reference>
<evidence type="ECO:0000256" key="6">
    <source>
        <dbReference type="ARBA" id="ARBA00037937"/>
    </source>
</evidence>
<dbReference type="GO" id="GO:0009425">
    <property type="term" value="C:bacterial-type flagellum basal body"/>
    <property type="evidence" value="ECO:0007669"/>
    <property type="project" value="UniProtKB-SubCell"/>
</dbReference>
<keyword evidence="9" id="KW-1185">Reference proteome</keyword>
<dbReference type="Proteomes" id="UP000054363">
    <property type="component" value="Unassembled WGS sequence"/>
</dbReference>
<comment type="caution">
    <text evidence="8">The sequence shown here is derived from an EMBL/GenBank/DDBJ whole genome shotgun (WGS) entry which is preliminary data.</text>
</comment>